<organism evidence="2 3">
    <name type="scientific">Altererythrobacter arenosus</name>
    <dbReference type="NCBI Taxonomy" id="3032592"/>
    <lineage>
        <taxon>Bacteria</taxon>
        <taxon>Pseudomonadati</taxon>
        <taxon>Pseudomonadota</taxon>
        <taxon>Alphaproteobacteria</taxon>
        <taxon>Sphingomonadales</taxon>
        <taxon>Erythrobacteraceae</taxon>
        <taxon>Altererythrobacter</taxon>
    </lineage>
</organism>
<keyword evidence="3" id="KW-1185">Reference proteome</keyword>
<gene>
    <name evidence="2" type="ORF">P7228_02795</name>
</gene>
<accession>A0ABY8FSM3</accession>
<dbReference type="InterPro" id="IPR025303">
    <property type="entry name" value="PdaC"/>
</dbReference>
<protein>
    <submittedName>
        <fullName evidence="2">DUF4163 domain-containing protein</fullName>
    </submittedName>
</protein>
<dbReference type="EMBL" id="CP121106">
    <property type="protein sequence ID" value="WFL78013.1"/>
    <property type="molecule type" value="Genomic_DNA"/>
</dbReference>
<dbReference type="RefSeq" id="WP_278016704.1">
    <property type="nucleotide sequence ID" value="NZ_CP121106.1"/>
</dbReference>
<dbReference type="Proteomes" id="UP001215827">
    <property type="component" value="Chromosome"/>
</dbReference>
<proteinExistence type="predicted"/>
<name>A0ABY8FSM3_9SPHN</name>
<feature type="domain" description="Deacetylase PdaC" evidence="1">
    <location>
        <begin position="59"/>
        <end position="143"/>
    </location>
</feature>
<dbReference type="Pfam" id="PF13739">
    <property type="entry name" value="PdaC"/>
    <property type="match status" value="1"/>
</dbReference>
<reference evidence="2 3" key="1">
    <citation type="submission" date="2023-03" db="EMBL/GenBank/DDBJ databases">
        <title>Altererythrobacter sp. CAU 1644 isolated from sand.</title>
        <authorList>
            <person name="Kim W."/>
        </authorList>
    </citation>
    <scope>NUCLEOTIDE SEQUENCE [LARGE SCALE GENOMIC DNA]</scope>
    <source>
        <strain evidence="2 3">CAU 1644</strain>
    </source>
</reference>
<dbReference type="Gene3D" id="3.30.565.40">
    <property type="entry name" value="Fervidobacterium nodosum Rt17-B1 like"/>
    <property type="match status" value="1"/>
</dbReference>
<sequence length="269" mass="28609">MFPIIAVACLAACSAVEEDEALPAAAAKTATAQATASAASPAEGVSFSRSQEDGGASWEFKYSWPAEVAARPELARKLEAERTKLLAEEQAGWLETKEYCPEDSVSCRSRSLQKDWKKVAEIPGWLSLSADIYAYTGGAHGNSGFAAMVWDDRNAQGMEPVAMFKTPSALEQAFGGKHCAALNKEREKRRGMPVIPVDDGGFDSCPKIDEFVVIVGSSDGEKFDRIGLLAAPYVAGPYAEGSYEVTLPVDAAIIAAVKPEYSGLFGAGR</sequence>
<evidence type="ECO:0000313" key="2">
    <source>
        <dbReference type="EMBL" id="WFL78013.1"/>
    </source>
</evidence>
<evidence type="ECO:0000313" key="3">
    <source>
        <dbReference type="Proteomes" id="UP001215827"/>
    </source>
</evidence>
<evidence type="ECO:0000259" key="1">
    <source>
        <dbReference type="Pfam" id="PF13739"/>
    </source>
</evidence>